<evidence type="ECO:0000256" key="5">
    <source>
        <dbReference type="ARBA" id="ARBA00022737"/>
    </source>
</evidence>
<reference evidence="12" key="1">
    <citation type="submission" date="2025-08" db="UniProtKB">
        <authorList>
            <consortium name="RefSeq"/>
        </authorList>
    </citation>
    <scope>IDENTIFICATION</scope>
</reference>
<evidence type="ECO:0000256" key="3">
    <source>
        <dbReference type="ARBA" id="ARBA00022703"/>
    </source>
</evidence>
<evidence type="ECO:0000256" key="2">
    <source>
        <dbReference type="ARBA" id="ARBA00022525"/>
    </source>
</evidence>
<keyword evidence="3" id="KW-0053">Apoptosis</keyword>
<dbReference type="InterPro" id="IPR001368">
    <property type="entry name" value="TNFR/NGFR_Cys_rich_reg"/>
</dbReference>
<keyword evidence="12" id="KW-0675">Receptor</keyword>
<evidence type="ECO:0000256" key="7">
    <source>
        <dbReference type="ARBA" id="ARBA00023180"/>
    </source>
</evidence>
<dbReference type="GO" id="GO:0006915">
    <property type="term" value="P:apoptotic process"/>
    <property type="evidence" value="ECO:0007669"/>
    <property type="project" value="UniProtKB-KW"/>
</dbReference>
<comment type="caution">
    <text evidence="8">Lacks conserved residue(s) required for the propagation of feature annotation.</text>
</comment>
<evidence type="ECO:0000256" key="9">
    <source>
        <dbReference type="SAM" id="SignalP"/>
    </source>
</evidence>
<evidence type="ECO:0000256" key="8">
    <source>
        <dbReference type="PROSITE-ProRule" id="PRU00206"/>
    </source>
</evidence>
<gene>
    <name evidence="12" type="primary">LOC102193270</name>
</gene>
<dbReference type="AlphaFoldDB" id="A0A9Y3VJN1"/>
<feature type="repeat" description="TNFR-Cys" evidence="8">
    <location>
        <begin position="52"/>
        <end position="95"/>
    </location>
</feature>
<dbReference type="Gene3D" id="2.10.50.10">
    <property type="entry name" value="Tumor Necrosis Factor Receptor, subunit A, domain 2"/>
    <property type="match status" value="1"/>
</dbReference>
<dbReference type="PROSITE" id="PS50050">
    <property type="entry name" value="TNFR_NGFR_2"/>
    <property type="match status" value="1"/>
</dbReference>
<dbReference type="Proteomes" id="UP000695023">
    <property type="component" value="Unplaced"/>
</dbReference>
<feature type="disulfide bond" evidence="8">
    <location>
        <begin position="53"/>
        <end position="68"/>
    </location>
</feature>
<comment type="subcellular location">
    <subcellularLocation>
        <location evidence="1">Secreted</location>
    </subcellularLocation>
</comment>
<keyword evidence="4 9" id="KW-0732">Signal</keyword>
<dbReference type="GeneID" id="102193270"/>
<feature type="domain" description="TNFR-Cys" evidence="10">
    <location>
        <begin position="52"/>
        <end position="95"/>
    </location>
</feature>
<evidence type="ECO:0000313" key="12">
    <source>
        <dbReference type="RefSeq" id="XP_005732232.1"/>
    </source>
</evidence>
<dbReference type="SMART" id="SM00208">
    <property type="entry name" value="TNFR"/>
    <property type="match status" value="1"/>
</dbReference>
<dbReference type="CDD" id="cd00185">
    <property type="entry name" value="TNFRSF"/>
    <property type="match status" value="1"/>
</dbReference>
<proteinExistence type="predicted"/>
<feature type="chain" id="PRO_5041406901" evidence="9">
    <location>
        <begin position="21"/>
        <end position="164"/>
    </location>
</feature>
<evidence type="ECO:0000313" key="11">
    <source>
        <dbReference type="Proteomes" id="UP000695023"/>
    </source>
</evidence>
<evidence type="ECO:0000259" key="10">
    <source>
        <dbReference type="PROSITE" id="PS50050"/>
    </source>
</evidence>
<dbReference type="GO" id="GO:0005576">
    <property type="term" value="C:extracellular region"/>
    <property type="evidence" value="ECO:0007669"/>
    <property type="project" value="UniProtKB-SubCell"/>
</dbReference>
<evidence type="ECO:0000256" key="4">
    <source>
        <dbReference type="ARBA" id="ARBA00022729"/>
    </source>
</evidence>
<keyword evidence="6 8" id="KW-1015">Disulfide bond</keyword>
<keyword evidence="7" id="KW-0325">Glycoprotein</keyword>
<organism evidence="11 12">
    <name type="scientific">Pundamilia nyererei</name>
    <dbReference type="NCBI Taxonomy" id="303518"/>
    <lineage>
        <taxon>Eukaryota</taxon>
        <taxon>Metazoa</taxon>
        <taxon>Chordata</taxon>
        <taxon>Craniata</taxon>
        <taxon>Vertebrata</taxon>
        <taxon>Euteleostomi</taxon>
        <taxon>Actinopterygii</taxon>
        <taxon>Neopterygii</taxon>
        <taxon>Teleostei</taxon>
        <taxon>Neoteleostei</taxon>
        <taxon>Acanthomorphata</taxon>
        <taxon>Ovalentaria</taxon>
        <taxon>Cichlomorphae</taxon>
        <taxon>Cichliformes</taxon>
        <taxon>Cichlidae</taxon>
        <taxon>African cichlids</taxon>
        <taxon>Pseudocrenilabrinae</taxon>
        <taxon>Haplochromini</taxon>
        <taxon>Pundamilia</taxon>
    </lineage>
</organism>
<dbReference type="PANTHER" id="PTHR23097">
    <property type="entry name" value="TUMOR NECROSIS FACTOR RECEPTOR SUPERFAMILY MEMBER"/>
    <property type="match status" value="1"/>
</dbReference>
<sequence>MGLVQYSVALLMLSTQLVLSFPTPKNTYTIGGRECNYCPAGMYQSDCTTCEHCPAGSYTTDLNYEDECHRCFGDCNPKFHLKVVQNCTSTSDMKCDCEDGFRCIRRTHDKKNCLSCEKMPDPTPTTLQDTVNLSRVYVVSYPVTAGFTPTLNQITRNKWMDGIY</sequence>
<dbReference type="InterPro" id="IPR052459">
    <property type="entry name" value="TNFRSF_decoy_receptor"/>
</dbReference>
<evidence type="ECO:0000256" key="6">
    <source>
        <dbReference type="ARBA" id="ARBA00023157"/>
    </source>
</evidence>
<keyword evidence="2" id="KW-0964">Secreted</keyword>
<dbReference type="RefSeq" id="XP_005732232.1">
    <property type="nucleotide sequence ID" value="XM_005732175.1"/>
</dbReference>
<protein>
    <submittedName>
        <fullName evidence="12">Tumor necrosis factor receptor superfamily member 14</fullName>
    </submittedName>
</protein>
<keyword evidence="5" id="KW-0677">Repeat</keyword>
<evidence type="ECO:0000256" key="1">
    <source>
        <dbReference type="ARBA" id="ARBA00004613"/>
    </source>
</evidence>
<feature type="signal peptide" evidence="9">
    <location>
        <begin position="1"/>
        <end position="20"/>
    </location>
</feature>
<keyword evidence="11" id="KW-1185">Reference proteome</keyword>
<name>A0A9Y3VJN1_9CICH</name>
<accession>A0A9Y3VJN1</accession>
<dbReference type="SUPFAM" id="SSF57586">
    <property type="entry name" value="TNF receptor-like"/>
    <property type="match status" value="2"/>
</dbReference>
<dbReference type="PANTHER" id="PTHR23097:SF181">
    <property type="entry name" value="CASPASE-8-LIKE"/>
    <property type="match status" value="1"/>
</dbReference>